<dbReference type="EMBL" id="BAAANY010000001">
    <property type="protein sequence ID" value="GAA1657138.1"/>
    <property type="molecule type" value="Genomic_DNA"/>
</dbReference>
<proteinExistence type="predicted"/>
<dbReference type="RefSeq" id="WP_344306425.1">
    <property type="nucleotide sequence ID" value="NZ_BAAANY010000001.1"/>
</dbReference>
<gene>
    <name evidence="1" type="ORF">GCM10009765_03300</name>
</gene>
<evidence type="ECO:0000313" key="2">
    <source>
        <dbReference type="Proteomes" id="UP001500618"/>
    </source>
</evidence>
<comment type="caution">
    <text evidence="1">The sequence shown here is derived from an EMBL/GenBank/DDBJ whole genome shotgun (WGS) entry which is preliminary data.</text>
</comment>
<evidence type="ECO:0000313" key="1">
    <source>
        <dbReference type="EMBL" id="GAA1657138.1"/>
    </source>
</evidence>
<reference evidence="1 2" key="1">
    <citation type="journal article" date="2019" name="Int. J. Syst. Evol. Microbiol.">
        <title>The Global Catalogue of Microorganisms (GCM) 10K type strain sequencing project: providing services to taxonomists for standard genome sequencing and annotation.</title>
        <authorList>
            <consortium name="The Broad Institute Genomics Platform"/>
            <consortium name="The Broad Institute Genome Sequencing Center for Infectious Disease"/>
            <person name="Wu L."/>
            <person name="Ma J."/>
        </authorList>
    </citation>
    <scope>NUCLEOTIDE SEQUENCE [LARGE SCALE GENOMIC DNA]</scope>
    <source>
        <strain evidence="1 2">JCM 14718</strain>
    </source>
</reference>
<accession>A0ABN2FRB4</accession>
<organism evidence="1 2">
    <name type="scientific">Fodinicola feengrottensis</name>
    <dbReference type="NCBI Taxonomy" id="435914"/>
    <lineage>
        <taxon>Bacteria</taxon>
        <taxon>Bacillati</taxon>
        <taxon>Actinomycetota</taxon>
        <taxon>Actinomycetes</taxon>
        <taxon>Mycobacteriales</taxon>
        <taxon>Fodinicola</taxon>
    </lineage>
</organism>
<keyword evidence="2" id="KW-1185">Reference proteome</keyword>
<dbReference type="Proteomes" id="UP001500618">
    <property type="component" value="Unassembled WGS sequence"/>
</dbReference>
<protein>
    <submittedName>
        <fullName evidence="1">Uncharacterized protein</fullName>
    </submittedName>
</protein>
<sequence length="238" mass="27103">MNRQVAEPEDGENVVVRTDHDEPEKFPALIYIDDAGQYRADFRPEIASAIVEWINGEYYERGTGQHAEWDGDAIVVQSTWPGYDFSPERYEPRDDGRYSLGHRYWDWVPVPTPADDAKHPWSIPESHKGELPVTMFFHHDGTDPAFPALIADGASGAAFRPEVVQVVMDWINAENAARPDIVRERARWDGNAVVTTDNSGQETERYELGSDEDGRYALRVLGWGWESWDPQPQSRKSD</sequence>
<name>A0ABN2FRB4_9ACTN</name>